<keyword evidence="4" id="KW-1185">Reference proteome</keyword>
<dbReference type="EMBL" id="QBKI01000009">
    <property type="protein sequence ID" value="PTX15054.1"/>
    <property type="molecule type" value="Genomic_DNA"/>
</dbReference>
<evidence type="ECO:0000313" key="4">
    <source>
        <dbReference type="Proteomes" id="UP000244225"/>
    </source>
</evidence>
<organism evidence="3 4">
    <name type="scientific">Pontibacter mucosus</name>
    <dbReference type="NCBI Taxonomy" id="1649266"/>
    <lineage>
        <taxon>Bacteria</taxon>
        <taxon>Pseudomonadati</taxon>
        <taxon>Bacteroidota</taxon>
        <taxon>Cytophagia</taxon>
        <taxon>Cytophagales</taxon>
        <taxon>Hymenobacteraceae</taxon>
        <taxon>Pontibacter</taxon>
    </lineage>
</organism>
<evidence type="ECO:0000259" key="2">
    <source>
        <dbReference type="Pfam" id="PF11412"/>
    </source>
</evidence>
<reference evidence="3 4" key="1">
    <citation type="submission" date="2018-04" db="EMBL/GenBank/DDBJ databases">
        <title>Genomic Encyclopedia of Archaeal and Bacterial Type Strains, Phase II (KMG-II): from individual species to whole genera.</title>
        <authorList>
            <person name="Goeker M."/>
        </authorList>
    </citation>
    <scope>NUCLEOTIDE SEQUENCE [LARGE SCALE GENOMIC DNA]</scope>
    <source>
        <strain evidence="3 4">DSM 100162</strain>
    </source>
</reference>
<dbReference type="RefSeq" id="WP_108213060.1">
    <property type="nucleotide sequence ID" value="NZ_QBKI01000009.1"/>
</dbReference>
<dbReference type="Pfam" id="PF11412">
    <property type="entry name" value="DsbD_N"/>
    <property type="match status" value="1"/>
</dbReference>
<proteinExistence type="predicted"/>
<gene>
    <name evidence="3" type="ORF">C8N40_109152</name>
</gene>
<dbReference type="InterPro" id="IPR028250">
    <property type="entry name" value="DsbDN"/>
</dbReference>
<dbReference type="OrthoDB" id="767251at2"/>
<name>A0A2T5YEB4_9BACT</name>
<feature type="chain" id="PRO_5015688254" evidence="1">
    <location>
        <begin position="23"/>
        <end position="154"/>
    </location>
</feature>
<feature type="domain" description="Thiol:disulfide interchange protein DsbD N-terminal" evidence="2">
    <location>
        <begin position="27"/>
        <end position="149"/>
    </location>
</feature>
<accession>A0A2T5YEB4</accession>
<dbReference type="InterPro" id="IPR036929">
    <property type="entry name" value="DsbDN_sf"/>
</dbReference>
<sequence length="154" mass="17507">MSSIKCSFFLLCWLLLPWGGQAQDLPPVTWTFQAEQVSPQTYKVLLTATMERPWSIYSQDTPEGGPLPTTIAFHPNPLILPQGSIREIGTRHRKQDSTFGVEVYYYRHTVTFEQQVRLRSNVTTALSGIVEFMACDDTRCLPPQTVAFTIPLER</sequence>
<comment type="caution">
    <text evidence="3">The sequence shown here is derived from an EMBL/GenBank/DDBJ whole genome shotgun (WGS) entry which is preliminary data.</text>
</comment>
<evidence type="ECO:0000256" key="1">
    <source>
        <dbReference type="SAM" id="SignalP"/>
    </source>
</evidence>
<dbReference type="Proteomes" id="UP000244225">
    <property type="component" value="Unassembled WGS sequence"/>
</dbReference>
<dbReference type="AlphaFoldDB" id="A0A2T5YEB4"/>
<keyword evidence="1" id="KW-0732">Signal</keyword>
<protein>
    <submittedName>
        <fullName evidence="3">Disulfide bond corrector protein DsbC</fullName>
    </submittedName>
</protein>
<dbReference type="Gene3D" id="2.60.40.1250">
    <property type="entry name" value="Thiol:disulfide interchange protein DsbD, N-terminal domain"/>
    <property type="match status" value="1"/>
</dbReference>
<feature type="signal peptide" evidence="1">
    <location>
        <begin position="1"/>
        <end position="22"/>
    </location>
</feature>
<evidence type="ECO:0000313" key="3">
    <source>
        <dbReference type="EMBL" id="PTX15054.1"/>
    </source>
</evidence>